<dbReference type="PANTHER" id="PTHR19288:SF46">
    <property type="entry name" value="HALOACID DEHALOGENASE-LIKE HYDROLASE DOMAIN-CONTAINING PROTEIN 2"/>
    <property type="match status" value="1"/>
</dbReference>
<protein>
    <submittedName>
        <fullName evidence="1">NagD protein</fullName>
    </submittedName>
</protein>
<name>A0A1H8D8F2_9SPHI</name>
<dbReference type="SUPFAM" id="SSF56784">
    <property type="entry name" value="HAD-like"/>
    <property type="match status" value="1"/>
</dbReference>
<dbReference type="Pfam" id="PF13344">
    <property type="entry name" value="Hydrolase_6"/>
    <property type="match status" value="1"/>
</dbReference>
<dbReference type="AlphaFoldDB" id="A0A1H8D8F2"/>
<proteinExistence type="predicted"/>
<dbReference type="InterPro" id="IPR006357">
    <property type="entry name" value="HAD-SF_hydro_IIA"/>
</dbReference>
<evidence type="ECO:0000313" key="1">
    <source>
        <dbReference type="EMBL" id="SEN03114.1"/>
    </source>
</evidence>
<keyword evidence="2" id="KW-1185">Reference proteome</keyword>
<dbReference type="STRING" id="551995.SAMN05192574_102237"/>
<dbReference type="InterPro" id="IPR023214">
    <property type="entry name" value="HAD_sf"/>
</dbReference>
<gene>
    <name evidence="1" type="ORF">SAMN05192574_102237</name>
</gene>
<evidence type="ECO:0000313" key="2">
    <source>
        <dbReference type="Proteomes" id="UP000198942"/>
    </source>
</evidence>
<dbReference type="GO" id="GO:0016791">
    <property type="term" value="F:phosphatase activity"/>
    <property type="evidence" value="ECO:0007669"/>
    <property type="project" value="TreeGrafter"/>
</dbReference>
<reference evidence="2" key="1">
    <citation type="submission" date="2016-10" db="EMBL/GenBank/DDBJ databases">
        <authorList>
            <person name="Varghese N."/>
            <person name="Submissions S."/>
        </authorList>
    </citation>
    <scope>NUCLEOTIDE SEQUENCE [LARGE SCALE GENOMIC DNA]</scope>
    <source>
        <strain evidence="2">Gh-48</strain>
    </source>
</reference>
<dbReference type="PANTHER" id="PTHR19288">
    <property type="entry name" value="4-NITROPHENYLPHOSPHATASE-RELATED"/>
    <property type="match status" value="1"/>
</dbReference>
<sequence>MKKYGLMIDMDGVIYAGEKLIDGADRFVAALLRKKIPFTFLSNNSQRSRADAVEHLAGYGIEVEEKHIYTSAMATATFLQDQDPGCSAYVLGEGGLLKSLEHAGIKVVEKKPDYVILGEGHEFNLKQVHEAVDMILAGARFIATNRDPSPRKAGWNNLGIAATAAMIEEGSGCEAFVIGKPSPVMMRSASAYMGLQPAQTTVVGDTMETDIKGGVYMGFKTILVLSGIADKEKLKAYAFKPNLVVDSVDQIKFPLAWWEKRKA</sequence>
<dbReference type="RefSeq" id="WP_091210335.1">
    <property type="nucleotide sequence ID" value="NZ_FOCL01000002.1"/>
</dbReference>
<dbReference type="Proteomes" id="UP000198942">
    <property type="component" value="Unassembled WGS sequence"/>
</dbReference>
<dbReference type="Gene3D" id="3.40.50.1000">
    <property type="entry name" value="HAD superfamily/HAD-like"/>
    <property type="match status" value="2"/>
</dbReference>
<accession>A0A1H8D8F2</accession>
<dbReference type="GO" id="GO:0005737">
    <property type="term" value="C:cytoplasm"/>
    <property type="evidence" value="ECO:0007669"/>
    <property type="project" value="TreeGrafter"/>
</dbReference>
<dbReference type="NCBIfam" id="TIGR01460">
    <property type="entry name" value="HAD-SF-IIA"/>
    <property type="match status" value="1"/>
</dbReference>
<organism evidence="1 2">
    <name type="scientific">Mucilaginibacter gossypiicola</name>
    <dbReference type="NCBI Taxonomy" id="551995"/>
    <lineage>
        <taxon>Bacteria</taxon>
        <taxon>Pseudomonadati</taxon>
        <taxon>Bacteroidota</taxon>
        <taxon>Sphingobacteriia</taxon>
        <taxon>Sphingobacteriales</taxon>
        <taxon>Sphingobacteriaceae</taxon>
        <taxon>Mucilaginibacter</taxon>
    </lineage>
</organism>
<dbReference type="OrthoDB" id="9810449at2"/>
<dbReference type="EMBL" id="FOCL01000002">
    <property type="protein sequence ID" value="SEN03114.1"/>
    <property type="molecule type" value="Genomic_DNA"/>
</dbReference>
<dbReference type="InterPro" id="IPR036412">
    <property type="entry name" value="HAD-like_sf"/>
</dbReference>
<dbReference type="Pfam" id="PF13242">
    <property type="entry name" value="Hydrolase_like"/>
    <property type="match status" value="1"/>
</dbReference>